<gene>
    <name evidence="3" type="ORF">C8N31_101481</name>
</gene>
<dbReference type="EMBL" id="QBKU01000001">
    <property type="protein sequence ID" value="PTX75820.1"/>
    <property type="molecule type" value="Genomic_DNA"/>
</dbReference>
<feature type="region of interest" description="Disordered" evidence="1">
    <location>
        <begin position="1"/>
        <end position="22"/>
    </location>
</feature>
<keyword evidence="2" id="KW-1133">Transmembrane helix</keyword>
<accession>A0A2T6CJY3</accession>
<reference evidence="3 4" key="1">
    <citation type="submission" date="2018-04" db="EMBL/GenBank/DDBJ databases">
        <title>Genomic Encyclopedia of Archaeal and Bacterial Type Strains, Phase II (KMG-II): from individual species to whole genera.</title>
        <authorList>
            <person name="Goeker M."/>
        </authorList>
    </citation>
    <scope>NUCLEOTIDE SEQUENCE [LARGE SCALE GENOMIC DNA]</scope>
    <source>
        <strain evidence="3 4">DSM 12244</strain>
    </source>
</reference>
<evidence type="ECO:0000256" key="2">
    <source>
        <dbReference type="SAM" id="Phobius"/>
    </source>
</evidence>
<name>A0A2T6CJY3_9RHOB</name>
<dbReference type="AlphaFoldDB" id="A0A2T6CJY3"/>
<evidence type="ECO:0000313" key="3">
    <source>
        <dbReference type="EMBL" id="PTX75820.1"/>
    </source>
</evidence>
<evidence type="ECO:0000313" key="4">
    <source>
        <dbReference type="Proteomes" id="UP000244092"/>
    </source>
</evidence>
<comment type="caution">
    <text evidence="3">The sequence shown here is derived from an EMBL/GenBank/DDBJ whole genome shotgun (WGS) entry which is preliminary data.</text>
</comment>
<protein>
    <submittedName>
        <fullName evidence="3">Uncharacterized protein</fullName>
    </submittedName>
</protein>
<keyword evidence="2" id="KW-0472">Membrane</keyword>
<feature type="transmembrane region" description="Helical" evidence="2">
    <location>
        <begin position="37"/>
        <end position="55"/>
    </location>
</feature>
<evidence type="ECO:0000256" key="1">
    <source>
        <dbReference type="SAM" id="MobiDB-lite"/>
    </source>
</evidence>
<keyword evidence="2" id="KW-0812">Transmembrane</keyword>
<sequence>MTPNEQNTPRSTDTGCVTHKTDLPNNSPIQINYIRRYYGLNVAQASMIAALAWGASK</sequence>
<dbReference type="Proteomes" id="UP000244092">
    <property type="component" value="Unassembled WGS sequence"/>
</dbReference>
<feature type="compositionally biased region" description="Polar residues" evidence="1">
    <location>
        <begin position="1"/>
        <end position="15"/>
    </location>
</feature>
<organism evidence="3 4">
    <name type="scientific">Sulfitobacter mediterraneus</name>
    <dbReference type="NCBI Taxonomy" id="83219"/>
    <lineage>
        <taxon>Bacteria</taxon>
        <taxon>Pseudomonadati</taxon>
        <taxon>Pseudomonadota</taxon>
        <taxon>Alphaproteobacteria</taxon>
        <taxon>Rhodobacterales</taxon>
        <taxon>Roseobacteraceae</taxon>
        <taxon>Sulfitobacter</taxon>
    </lineage>
</organism>
<proteinExistence type="predicted"/>